<comment type="caution">
    <text evidence="1">The sequence shown here is derived from an EMBL/GenBank/DDBJ whole genome shotgun (WGS) entry which is preliminary data.</text>
</comment>
<name>A0A8H6MMV3_9PEZI</name>
<evidence type="ECO:0000313" key="1">
    <source>
        <dbReference type="EMBL" id="KAF6801032.1"/>
    </source>
</evidence>
<organism evidence="1 2">
    <name type="scientific">Colletotrichum musicola</name>
    <dbReference type="NCBI Taxonomy" id="2175873"/>
    <lineage>
        <taxon>Eukaryota</taxon>
        <taxon>Fungi</taxon>
        <taxon>Dikarya</taxon>
        <taxon>Ascomycota</taxon>
        <taxon>Pezizomycotina</taxon>
        <taxon>Sordariomycetes</taxon>
        <taxon>Hypocreomycetidae</taxon>
        <taxon>Glomerellales</taxon>
        <taxon>Glomerellaceae</taxon>
        <taxon>Colletotrichum</taxon>
        <taxon>Colletotrichum orchidearum species complex</taxon>
    </lineage>
</organism>
<evidence type="ECO:0000313" key="2">
    <source>
        <dbReference type="Proteomes" id="UP000639643"/>
    </source>
</evidence>
<gene>
    <name evidence="1" type="ORF">CMUS01_15516</name>
</gene>
<proteinExistence type="predicted"/>
<reference evidence="1" key="1">
    <citation type="journal article" date="2020" name="Phytopathology">
        <title>Genome Sequence Resources of Colletotrichum truncatum, C. plurivorum, C. musicola, and C. sojae: Four Species Pathogenic to Soybean (Glycine max).</title>
        <authorList>
            <person name="Rogerio F."/>
            <person name="Boufleur T.R."/>
            <person name="Ciampi-Guillardi M."/>
            <person name="Sukno S.A."/>
            <person name="Thon M.R."/>
            <person name="Massola Junior N.S."/>
            <person name="Baroncelli R."/>
        </authorList>
    </citation>
    <scope>NUCLEOTIDE SEQUENCE</scope>
    <source>
        <strain evidence="1">LFN0074</strain>
    </source>
</reference>
<keyword evidence="2" id="KW-1185">Reference proteome</keyword>
<dbReference type="OrthoDB" id="4848441at2759"/>
<dbReference type="EMBL" id="WIGM01001324">
    <property type="protein sequence ID" value="KAF6801032.1"/>
    <property type="molecule type" value="Genomic_DNA"/>
</dbReference>
<accession>A0A8H6MMV3</accession>
<dbReference type="Proteomes" id="UP000639643">
    <property type="component" value="Unassembled WGS sequence"/>
</dbReference>
<protein>
    <submittedName>
        <fullName evidence="1">Uncharacterized protein</fullName>
    </submittedName>
</protein>
<dbReference type="AlphaFoldDB" id="A0A8H6MMV3"/>
<sequence length="314" mass="35112">MYAYAKDTTGPDSDYYNTILDTIGWATDYLEARLGVSTAETVDAPTPPSRFSHLGPKALWRYSYFLCGVGLAEALQITFTTGMRLLDLIPEPTMVAHIELMLYNQGYLHDEEQPKLTATHRMRALFNRAIFGQLASVFPLRKNVDYNIPSHMLLYQEAGWDPSKIPDKEVPPRSAIAAIRLSHRPWELGGLTKHLMVASIQEDQTLLLDLSGTDSFLMAGIKQTLCSIIMLQKNNAPRGADEELTKDGVSKLETILEDLEAAKIDLWNDVNGVRFRSSINFPFLIESLYTVMTLADDALHSESEEPGGPKCLCR</sequence>